<dbReference type="KEGG" id="kdj:28967362"/>
<dbReference type="Gene3D" id="3.30.160.20">
    <property type="match status" value="1"/>
</dbReference>
<dbReference type="RefSeq" id="XP_018263790.1">
    <property type="nucleotide sequence ID" value="XM_018406982.1"/>
</dbReference>
<dbReference type="OrthoDB" id="2563775at2759"/>
<feature type="region of interest" description="Disordered" evidence="1">
    <location>
        <begin position="134"/>
        <end position="153"/>
    </location>
</feature>
<accession>A0A1A6A7B9</accession>
<dbReference type="AlphaFoldDB" id="A0A1A6A7B9"/>
<dbReference type="EMBL" id="CP144533">
    <property type="protein sequence ID" value="WWC61064.1"/>
    <property type="molecule type" value="Genomic_DNA"/>
</dbReference>
<gene>
    <name evidence="2" type="ORF">I303_03663</name>
    <name evidence="3" type="ORF">I303_103642</name>
</gene>
<evidence type="ECO:0000313" key="4">
    <source>
        <dbReference type="Proteomes" id="UP000078595"/>
    </source>
</evidence>
<dbReference type="VEuPathDB" id="FungiDB:I303_03663"/>
<dbReference type="SUPFAM" id="SSF54768">
    <property type="entry name" value="dsRNA-binding domain-like"/>
    <property type="match status" value="1"/>
</dbReference>
<reference evidence="3" key="3">
    <citation type="submission" date="2024-02" db="EMBL/GenBank/DDBJ databases">
        <title>Comparative genomics of Cryptococcus and Kwoniella reveals pathogenesis evolution and contrasting modes of karyotype evolution via chromosome fusion or intercentromeric recombination.</title>
        <authorList>
            <person name="Coelho M.A."/>
            <person name="David-Palma M."/>
            <person name="Shea T."/>
            <person name="Bowers K."/>
            <person name="McGinley-Smith S."/>
            <person name="Mohammad A.W."/>
            <person name="Gnirke A."/>
            <person name="Yurkov A.M."/>
            <person name="Nowrousian M."/>
            <person name="Sun S."/>
            <person name="Cuomo C.A."/>
            <person name="Heitman J."/>
        </authorList>
    </citation>
    <scope>NUCLEOTIDE SEQUENCE</scope>
    <source>
        <strain evidence="3">CBS 10117</strain>
    </source>
</reference>
<name>A0A1A6A7B9_9TREE</name>
<feature type="region of interest" description="Disordered" evidence="1">
    <location>
        <begin position="548"/>
        <end position="571"/>
    </location>
</feature>
<reference evidence="3" key="2">
    <citation type="submission" date="2013-07" db="EMBL/GenBank/DDBJ databases">
        <authorList>
            <consortium name="The Broad Institute Genome Sequencing Platform"/>
            <person name="Cuomo C."/>
            <person name="Litvintseva A."/>
            <person name="Chen Y."/>
            <person name="Heitman J."/>
            <person name="Sun S."/>
            <person name="Springer D."/>
            <person name="Dromer F."/>
            <person name="Young S.K."/>
            <person name="Zeng Q."/>
            <person name="Gargeya S."/>
            <person name="Fitzgerald M."/>
            <person name="Abouelleil A."/>
            <person name="Alvarado L."/>
            <person name="Berlin A.M."/>
            <person name="Chapman S.B."/>
            <person name="Dewar J."/>
            <person name="Goldberg J."/>
            <person name="Griggs A."/>
            <person name="Gujja S."/>
            <person name="Hansen M."/>
            <person name="Howarth C."/>
            <person name="Imamovic A."/>
            <person name="Larimer J."/>
            <person name="McCowan C."/>
            <person name="Murphy C."/>
            <person name="Pearson M."/>
            <person name="Priest M."/>
            <person name="Roberts A."/>
            <person name="Saif S."/>
            <person name="Shea T."/>
            <person name="Sykes S."/>
            <person name="Wortman J."/>
            <person name="Nusbaum C."/>
            <person name="Birren B."/>
        </authorList>
    </citation>
    <scope>NUCLEOTIDE SEQUENCE</scope>
    <source>
        <strain evidence="3">CBS 10117</strain>
    </source>
</reference>
<evidence type="ECO:0000313" key="2">
    <source>
        <dbReference type="EMBL" id="OBR85948.1"/>
    </source>
</evidence>
<sequence>MSDVSPTAAALQLPSNRPSQLAIRQAYRSERGRRLSNRGPYAQSTTQGGVQRQAEADGHLWPTGKRPSHDTRQGISSVSQDQPTITLGTIIAHDNRDNKQAALELKAFLYGESEGENTENAIISSPHSELPVVEAVKEEQASAEMHSSSSSTERYRNNILQYAFQQQYSADWRHRDISHMPDNDHEEDWKNQNKYPLPPSLRTYARGDTIDPSQPPLASYDHHIEASVNRADNAHKEVKPIISHQISSERLKLEGLDEGRARNEYGRTLQSTGGQQTGFGVIGHISPSADTDQSDTIVITEAGCDTPMMKETYYTQSQIRLTPDEGDCEKASIAGQSISLNPDLPPLAMEHPARVWNCMIHSLQPDLQPVIQWKYRKIPPSGNGSDQLWEAELTLVLPPTHPIINEHPMFHTLPKNKWKVEYASAVEALGGIQRWSGEARRLKADAQNTTLVKCISENALAWVLAPTGLRATPDDEDEDEGESAAARLIVDSTQNTSGTSLLPGTPTHPPHVHLGVRDLPNRQASVDTSTVSRNADEIDVEIEEEDYDDGVLPNPAVDKTPRTQMSSTSSGIETQIGLVASKPKDTQPAQTPFQELMQAINANLGPAGLNLPKPVSFSNNWEPFTNRFGCSLTIGTPEHSQLYQEDCLYTYAEEAQDAVCAKALALNAFGFMEWLKETLQPPIMQNVGRSPPSLAKIIVRPPKTSHDGVPFEVANRVDWKARLKAYCEAKGEHAPGYQEREVLYKGEHTIVCEVTVGGQSLSIVKGQRSTAEAEDYASRRILEDHFNQKTD</sequence>
<proteinExistence type="predicted"/>
<evidence type="ECO:0000313" key="3">
    <source>
        <dbReference type="EMBL" id="WWC61064.1"/>
    </source>
</evidence>
<dbReference type="GeneID" id="28967362"/>
<dbReference type="EMBL" id="KI894030">
    <property type="protein sequence ID" value="OBR85948.1"/>
    <property type="molecule type" value="Genomic_DNA"/>
</dbReference>
<protein>
    <submittedName>
        <fullName evidence="2">Uncharacterized protein</fullName>
    </submittedName>
</protein>
<dbReference type="Proteomes" id="UP000078595">
    <property type="component" value="Chromosome 4"/>
</dbReference>
<evidence type="ECO:0000256" key="1">
    <source>
        <dbReference type="SAM" id="MobiDB-lite"/>
    </source>
</evidence>
<organism evidence="2">
    <name type="scientific">Kwoniella dejecticola CBS 10117</name>
    <dbReference type="NCBI Taxonomy" id="1296121"/>
    <lineage>
        <taxon>Eukaryota</taxon>
        <taxon>Fungi</taxon>
        <taxon>Dikarya</taxon>
        <taxon>Basidiomycota</taxon>
        <taxon>Agaricomycotina</taxon>
        <taxon>Tremellomycetes</taxon>
        <taxon>Tremellales</taxon>
        <taxon>Cryptococcaceae</taxon>
        <taxon>Kwoniella</taxon>
    </lineage>
</organism>
<feature type="compositionally biased region" description="Polar residues" evidence="1">
    <location>
        <begin position="562"/>
        <end position="571"/>
    </location>
</feature>
<feature type="region of interest" description="Disordered" evidence="1">
    <location>
        <begin position="1"/>
        <end position="79"/>
    </location>
</feature>
<reference evidence="2" key="1">
    <citation type="submission" date="2013-07" db="EMBL/GenBank/DDBJ databases">
        <title>The Genome Sequence of Cryptococcus dejecticola CBS10117.</title>
        <authorList>
            <consortium name="The Broad Institute Genome Sequencing Platform"/>
            <person name="Cuomo C."/>
            <person name="Litvintseva A."/>
            <person name="Chen Y."/>
            <person name="Heitman J."/>
            <person name="Sun S."/>
            <person name="Springer D."/>
            <person name="Dromer F."/>
            <person name="Young S.K."/>
            <person name="Zeng Q."/>
            <person name="Gargeya S."/>
            <person name="Fitzgerald M."/>
            <person name="Abouelleil A."/>
            <person name="Alvarado L."/>
            <person name="Berlin A.M."/>
            <person name="Chapman S.B."/>
            <person name="Dewar J."/>
            <person name="Goldberg J."/>
            <person name="Griggs A."/>
            <person name="Gujja S."/>
            <person name="Hansen M."/>
            <person name="Howarth C."/>
            <person name="Imamovic A."/>
            <person name="Larimer J."/>
            <person name="McCowan C."/>
            <person name="Murphy C."/>
            <person name="Pearson M."/>
            <person name="Priest M."/>
            <person name="Roberts A."/>
            <person name="Saif S."/>
            <person name="Shea T."/>
            <person name="Sykes S."/>
            <person name="Wortman J."/>
            <person name="Nusbaum C."/>
            <person name="Birren B."/>
        </authorList>
    </citation>
    <scope>NUCLEOTIDE SEQUENCE [LARGE SCALE GENOMIC DNA]</scope>
    <source>
        <strain evidence="2">CBS 10117</strain>
    </source>
</reference>
<keyword evidence="4" id="KW-1185">Reference proteome</keyword>